<evidence type="ECO:0000313" key="2">
    <source>
        <dbReference type="Proteomes" id="UP001592582"/>
    </source>
</evidence>
<dbReference type="EMBL" id="JBHEZX010000015">
    <property type="protein sequence ID" value="MFC1413124.1"/>
    <property type="molecule type" value="Genomic_DNA"/>
</dbReference>
<gene>
    <name evidence="1" type="ORF">ACEZDG_28040</name>
</gene>
<dbReference type="Proteomes" id="UP001592582">
    <property type="component" value="Unassembled WGS sequence"/>
</dbReference>
<dbReference type="RefSeq" id="WP_380514468.1">
    <property type="nucleotide sequence ID" value="NZ_JBHEZX010000015.1"/>
</dbReference>
<keyword evidence="2" id="KW-1185">Reference proteome</keyword>
<accession>A0ABV6VH90</accession>
<protein>
    <submittedName>
        <fullName evidence="1">Uncharacterized protein</fullName>
    </submittedName>
</protein>
<name>A0ABV6VH90_9ACTN</name>
<evidence type="ECO:0000313" key="1">
    <source>
        <dbReference type="EMBL" id="MFC1413124.1"/>
    </source>
</evidence>
<sequence length="73" mass="8417">MSEQSTGPRRAALVEISAFHTDTRYRLVRMGGLGWSPMSAHEFEDSVRAAFPDIDLEDPAQVDWSDRPWQWPR</sequence>
<proteinExistence type="predicted"/>
<comment type="caution">
    <text evidence="1">The sequence shown here is derived from an EMBL/GenBank/DDBJ whole genome shotgun (WGS) entry which is preliminary data.</text>
</comment>
<organism evidence="1 2">
    <name type="scientific">Streptacidiphilus alkalitolerans</name>
    <dbReference type="NCBI Taxonomy" id="3342712"/>
    <lineage>
        <taxon>Bacteria</taxon>
        <taxon>Bacillati</taxon>
        <taxon>Actinomycetota</taxon>
        <taxon>Actinomycetes</taxon>
        <taxon>Kitasatosporales</taxon>
        <taxon>Streptomycetaceae</taxon>
        <taxon>Streptacidiphilus</taxon>
    </lineage>
</organism>
<reference evidence="1 2" key="1">
    <citation type="submission" date="2024-09" db="EMBL/GenBank/DDBJ databases">
        <authorList>
            <person name="Lee S.D."/>
        </authorList>
    </citation>
    <scope>NUCLEOTIDE SEQUENCE [LARGE SCALE GENOMIC DNA]</scope>
    <source>
        <strain evidence="1 2">N1-1</strain>
    </source>
</reference>